<evidence type="ECO:0000313" key="2">
    <source>
        <dbReference type="Proteomes" id="UP000789405"/>
    </source>
</evidence>
<dbReference type="Proteomes" id="UP000789405">
    <property type="component" value="Unassembled WGS sequence"/>
</dbReference>
<comment type="caution">
    <text evidence="1">The sequence shown here is derived from an EMBL/GenBank/DDBJ whole genome shotgun (WGS) entry which is preliminary data.</text>
</comment>
<feature type="non-terminal residue" evidence="1">
    <location>
        <position position="55"/>
    </location>
</feature>
<gene>
    <name evidence="1" type="ORF">DERYTH_LOCUS24010</name>
</gene>
<proteinExistence type="predicted"/>
<organism evidence="1 2">
    <name type="scientific">Dentiscutata erythropus</name>
    <dbReference type="NCBI Taxonomy" id="1348616"/>
    <lineage>
        <taxon>Eukaryota</taxon>
        <taxon>Fungi</taxon>
        <taxon>Fungi incertae sedis</taxon>
        <taxon>Mucoromycota</taxon>
        <taxon>Glomeromycotina</taxon>
        <taxon>Glomeromycetes</taxon>
        <taxon>Diversisporales</taxon>
        <taxon>Gigasporaceae</taxon>
        <taxon>Dentiscutata</taxon>
    </lineage>
</organism>
<accession>A0A9N9P9S9</accession>
<dbReference type="OrthoDB" id="2425580at2759"/>
<name>A0A9N9P9S9_9GLOM</name>
<evidence type="ECO:0000313" key="1">
    <source>
        <dbReference type="EMBL" id="CAG8804020.1"/>
    </source>
</evidence>
<protein>
    <submittedName>
        <fullName evidence="1">27066_t:CDS:1</fullName>
    </submittedName>
</protein>
<keyword evidence="2" id="KW-1185">Reference proteome</keyword>
<reference evidence="1" key="1">
    <citation type="submission" date="2021-06" db="EMBL/GenBank/DDBJ databases">
        <authorList>
            <person name="Kallberg Y."/>
            <person name="Tangrot J."/>
            <person name="Rosling A."/>
        </authorList>
    </citation>
    <scope>NUCLEOTIDE SEQUENCE</scope>
    <source>
        <strain evidence="1">MA453B</strain>
    </source>
</reference>
<dbReference type="AlphaFoldDB" id="A0A9N9P9S9"/>
<feature type="non-terminal residue" evidence="1">
    <location>
        <position position="1"/>
    </location>
</feature>
<dbReference type="EMBL" id="CAJVPY010038549">
    <property type="protein sequence ID" value="CAG8804020.1"/>
    <property type="molecule type" value="Genomic_DNA"/>
</dbReference>
<sequence length="55" mass="6160">NHIANAIDNIENQAELSLVFQIQLDDTTLSGVGTDVKLMAKLIINEIEEEDGYNW</sequence>